<dbReference type="EMBL" id="JAQFWQ010000038">
    <property type="protein sequence ID" value="MDA2811897.1"/>
    <property type="molecule type" value="Genomic_DNA"/>
</dbReference>
<keyword evidence="2" id="KW-1185">Reference proteome</keyword>
<evidence type="ECO:0000313" key="2">
    <source>
        <dbReference type="Proteomes" id="UP001527866"/>
    </source>
</evidence>
<sequence>MSFKPIVVALHRDPDMGLERQLDLVMRPFVRGRDRDDPDEGPGRKRCDGWCVGGRWSGRFLSSAVHFADVRSDLVDPMPFPDDSPLSGRLACDGGPKRLLDLEHARAAAEVEAWREWPAFLERRRSPFTGRFREPETAATVRAEFDRYVAAVRGRAIADSALVTLEGEWIETNGPGLGDRYAEADGYIDALDGGVWLVCLCVHH</sequence>
<name>A0ABT4U4N0_9ACTN</name>
<gene>
    <name evidence="1" type="ORF">O4J56_14735</name>
</gene>
<dbReference type="RefSeq" id="WP_270686350.1">
    <property type="nucleotide sequence ID" value="NZ_JAQFWQ010000038.1"/>
</dbReference>
<dbReference type="Proteomes" id="UP001527866">
    <property type="component" value="Unassembled WGS sequence"/>
</dbReference>
<evidence type="ECO:0000313" key="1">
    <source>
        <dbReference type="EMBL" id="MDA2811897.1"/>
    </source>
</evidence>
<reference evidence="1 2" key="1">
    <citation type="submission" date="2023-01" db="EMBL/GenBank/DDBJ databases">
        <title>Draft genome sequence of Nocardiopsis sp. RSe5-2 isolated from halophytes.</title>
        <authorList>
            <person name="Duangmal K."/>
            <person name="Chantavorakit T."/>
        </authorList>
    </citation>
    <scope>NUCLEOTIDE SEQUENCE [LARGE SCALE GENOMIC DNA]</scope>
    <source>
        <strain evidence="1 2">RSe5-2</strain>
    </source>
</reference>
<accession>A0ABT4U4N0</accession>
<protein>
    <submittedName>
        <fullName evidence="1">Uncharacterized protein</fullName>
    </submittedName>
</protein>
<proteinExistence type="predicted"/>
<organism evidence="1 2">
    <name type="scientific">Nocardiopsis endophytica</name>
    <dbReference type="NCBI Taxonomy" id="3018445"/>
    <lineage>
        <taxon>Bacteria</taxon>
        <taxon>Bacillati</taxon>
        <taxon>Actinomycetota</taxon>
        <taxon>Actinomycetes</taxon>
        <taxon>Streptosporangiales</taxon>
        <taxon>Nocardiopsidaceae</taxon>
        <taxon>Nocardiopsis</taxon>
    </lineage>
</organism>
<comment type="caution">
    <text evidence="1">The sequence shown here is derived from an EMBL/GenBank/DDBJ whole genome shotgun (WGS) entry which is preliminary data.</text>
</comment>